<evidence type="ECO:0000313" key="3">
    <source>
        <dbReference type="Proteomes" id="UP000184286"/>
    </source>
</evidence>
<dbReference type="STRING" id="114686.BM536_005170"/>
<organism evidence="2 3">
    <name type="scientific">Streptomyces phaeoluteigriseus</name>
    <dbReference type="NCBI Taxonomy" id="114686"/>
    <lineage>
        <taxon>Bacteria</taxon>
        <taxon>Bacillati</taxon>
        <taxon>Actinomycetota</taxon>
        <taxon>Actinomycetes</taxon>
        <taxon>Kitasatosporales</taxon>
        <taxon>Streptomycetaceae</taxon>
        <taxon>Streptomyces</taxon>
        <taxon>Streptomyces aurantiacus group</taxon>
    </lineage>
</organism>
<feature type="region of interest" description="Disordered" evidence="1">
    <location>
        <begin position="108"/>
        <end position="170"/>
    </location>
</feature>
<comment type="caution">
    <text evidence="2">The sequence shown here is derived from an EMBL/GenBank/DDBJ whole genome shotgun (WGS) entry which is preliminary data.</text>
</comment>
<dbReference type="RefSeq" id="WP_073494362.1">
    <property type="nucleotide sequence ID" value="NZ_MPOH02000005.1"/>
</dbReference>
<dbReference type="AlphaFoldDB" id="A0A1V6MYB3"/>
<dbReference type="OrthoDB" id="4111970at2"/>
<reference evidence="3" key="1">
    <citation type="submission" date="2016-11" db="EMBL/GenBank/DDBJ databases">
        <authorList>
            <person name="Schniete J.K."/>
            <person name="Salih T."/>
            <person name="Algora Gallardo L."/>
            <person name="Martinez Fernandez S."/>
            <person name="Herron P.R."/>
        </authorList>
    </citation>
    <scope>NUCLEOTIDE SEQUENCE [LARGE SCALE GENOMIC DNA]</scope>
    <source>
        <strain evidence="3">DSM 41896</strain>
    </source>
</reference>
<protein>
    <submittedName>
        <fullName evidence="2">Uncharacterized protein</fullName>
    </submittedName>
</protein>
<evidence type="ECO:0000313" key="2">
    <source>
        <dbReference type="EMBL" id="OQD57362.1"/>
    </source>
</evidence>
<proteinExistence type="predicted"/>
<name>A0A1V6MYB3_9ACTN</name>
<sequence>MRSARKLKLCDGDGAGLCRLLDQFKKQQVRMKEAGLPGEADPRMVLDERAALRNTSAVDPVRLTFPSGESTGFGVDETLLTVLAAGTAVFGWAVLRTRYRPAFVAVPGGGTRPRPAAEPESGSWTARTARTAGPPPVLPRHPPHRTWPDDHPQAPTAGPRAVPDGPVRPATVRTSLHPQGYVELDGWLYRASWAEPHLDAPDPDATVDVTDHRPGPLLAYAPADSRDSHA</sequence>
<feature type="region of interest" description="Disordered" evidence="1">
    <location>
        <begin position="198"/>
        <end position="230"/>
    </location>
</feature>
<dbReference type="EMBL" id="MPOH02000005">
    <property type="protein sequence ID" value="OQD57362.1"/>
    <property type="molecule type" value="Genomic_DNA"/>
</dbReference>
<gene>
    <name evidence="2" type="ORF">BM536_005170</name>
</gene>
<reference evidence="2 3" key="2">
    <citation type="submission" date="2017-02" db="EMBL/GenBank/DDBJ databases">
        <title>Draft genome sequence of Streptomyces phaeoluteigriseus type strain DSM41896.</title>
        <authorList>
            <person name="Salih T.S."/>
            <person name="Algora Gallardo L."/>
            <person name="Melo Santos T."/>
            <person name="Filgueira Martinez S."/>
            <person name="Herron P.R."/>
        </authorList>
    </citation>
    <scope>NUCLEOTIDE SEQUENCE [LARGE SCALE GENOMIC DNA]</scope>
    <source>
        <strain evidence="2 3">DSM 41896</strain>
    </source>
</reference>
<dbReference type="Proteomes" id="UP000184286">
    <property type="component" value="Unassembled WGS sequence"/>
</dbReference>
<evidence type="ECO:0000256" key="1">
    <source>
        <dbReference type="SAM" id="MobiDB-lite"/>
    </source>
</evidence>
<accession>A0A1V6MYB3</accession>